<evidence type="ECO:0000256" key="11">
    <source>
        <dbReference type="ARBA" id="ARBA00023224"/>
    </source>
</evidence>
<keyword evidence="4 12" id="KW-0812">Transmembrane</keyword>
<dbReference type="InterPro" id="IPR005390">
    <property type="entry name" value="NeuromedU_rcpt"/>
</dbReference>
<gene>
    <name evidence="16" type="ORF">RUM43_006147</name>
</gene>
<evidence type="ECO:0000313" key="16">
    <source>
        <dbReference type="EMBL" id="KAK6625848.1"/>
    </source>
</evidence>
<dbReference type="GO" id="GO:0001607">
    <property type="term" value="F:neuromedin U receptor activity"/>
    <property type="evidence" value="ECO:0007669"/>
    <property type="project" value="InterPro"/>
</dbReference>
<evidence type="ECO:0000256" key="2">
    <source>
        <dbReference type="ARBA" id="ARBA00010663"/>
    </source>
</evidence>
<dbReference type="PANTHER" id="PTHR24243">
    <property type="entry name" value="G-PROTEIN COUPLED RECEPTOR"/>
    <property type="match status" value="1"/>
</dbReference>
<evidence type="ECO:0000256" key="13">
    <source>
        <dbReference type="SAM" id="MobiDB-lite"/>
    </source>
</evidence>
<keyword evidence="8" id="KW-1015">Disulfide bond</keyword>
<dbReference type="PROSITE" id="PS50262">
    <property type="entry name" value="G_PROTEIN_RECEP_F1_2"/>
    <property type="match status" value="1"/>
</dbReference>
<dbReference type="InterPro" id="IPR017452">
    <property type="entry name" value="GPCR_Rhodpsn_7TM"/>
</dbReference>
<keyword evidence="9 12" id="KW-0675">Receptor</keyword>
<evidence type="ECO:0000256" key="10">
    <source>
        <dbReference type="ARBA" id="ARBA00023180"/>
    </source>
</evidence>
<dbReference type="PRINTS" id="PR00237">
    <property type="entry name" value="GPCRRHODOPSN"/>
</dbReference>
<reference evidence="16 17" key="1">
    <citation type="submission" date="2023-10" db="EMBL/GenBank/DDBJ databases">
        <title>Genomes of two closely related lineages of the louse Polyplax serrata with different host specificities.</title>
        <authorList>
            <person name="Martinu J."/>
            <person name="Tarabai H."/>
            <person name="Stefka J."/>
            <person name="Hypsa V."/>
        </authorList>
    </citation>
    <scope>NUCLEOTIDE SEQUENCE [LARGE SCALE GENOMIC DNA]</scope>
    <source>
        <strain evidence="16">HR10_N</strain>
    </source>
</reference>
<dbReference type="PRINTS" id="PR01565">
    <property type="entry name" value="NEUROMEDINUR"/>
</dbReference>
<keyword evidence="7 14" id="KW-0472">Membrane</keyword>
<feature type="compositionally biased region" description="Low complexity" evidence="13">
    <location>
        <begin position="334"/>
        <end position="344"/>
    </location>
</feature>
<evidence type="ECO:0000256" key="6">
    <source>
        <dbReference type="ARBA" id="ARBA00023040"/>
    </source>
</evidence>
<comment type="subcellular location">
    <subcellularLocation>
        <location evidence="1">Cell membrane</location>
        <topology evidence="1">Multi-pass membrane protein</topology>
    </subcellularLocation>
</comment>
<evidence type="ECO:0000256" key="1">
    <source>
        <dbReference type="ARBA" id="ARBA00004651"/>
    </source>
</evidence>
<sequence length="399" mass="45111">MLRSALKRVIVLQCNFRLPNDLSVYWQQYPWALGKGLCKVRALVSEMVSYTSVLTIVAFSMERYLAICHPLHHYAMSGLKRAVKIIGVLWTFSLVAATPFAVFTTVNYLDYPPGSGEKVPESGFCAMLSTNIPPSWPIYEMSSLLFFLLPMLVILVLYIRMGIAIRERGTDNSLKRLEGLVHKRRHSNSRKTIIRMLAAVVVAFFLCWAPFHAQRLLYLYANDFPNFPEINEWMYHIAGIFYYISSTVNPILYNVMSAKYRLAFKKTLFGCFMSRKKIPSRNFDSLTRLDRSFVDRSIPRGTKNYDRSSKTTSIVTTGSCVNGGDRSEQPVRTNGNNNNNNNGGVDVKKRRSEVNCENISLLRKSVARDSIKTACGVLVVISPATNKINKNVAVQQLAA</sequence>
<evidence type="ECO:0000256" key="5">
    <source>
        <dbReference type="ARBA" id="ARBA00022989"/>
    </source>
</evidence>
<dbReference type="Pfam" id="PF00001">
    <property type="entry name" value="7tm_1"/>
    <property type="match status" value="1"/>
</dbReference>
<evidence type="ECO:0000256" key="14">
    <source>
        <dbReference type="SAM" id="Phobius"/>
    </source>
</evidence>
<accession>A0AAN8NSP0</accession>
<evidence type="ECO:0000256" key="4">
    <source>
        <dbReference type="ARBA" id="ARBA00022692"/>
    </source>
</evidence>
<proteinExistence type="inferred from homology"/>
<comment type="caution">
    <text evidence="16">The sequence shown here is derived from an EMBL/GenBank/DDBJ whole genome shotgun (WGS) entry which is preliminary data.</text>
</comment>
<dbReference type="InterPro" id="IPR000276">
    <property type="entry name" value="GPCR_Rhodpsn"/>
</dbReference>
<protein>
    <recommendedName>
        <fullName evidence="15">G-protein coupled receptors family 1 profile domain-containing protein</fullName>
    </recommendedName>
</protein>
<keyword evidence="11 12" id="KW-0807">Transducer</keyword>
<feature type="transmembrane region" description="Helical" evidence="14">
    <location>
        <begin position="193"/>
        <end position="213"/>
    </location>
</feature>
<keyword evidence="6 12" id="KW-0297">G-protein coupled receptor</keyword>
<dbReference type="GO" id="GO:0005886">
    <property type="term" value="C:plasma membrane"/>
    <property type="evidence" value="ECO:0007669"/>
    <property type="project" value="UniProtKB-SubCell"/>
</dbReference>
<keyword evidence="5 14" id="KW-1133">Transmembrane helix</keyword>
<evidence type="ECO:0000256" key="3">
    <source>
        <dbReference type="ARBA" id="ARBA00022475"/>
    </source>
</evidence>
<dbReference type="Proteomes" id="UP001372834">
    <property type="component" value="Unassembled WGS sequence"/>
</dbReference>
<evidence type="ECO:0000259" key="15">
    <source>
        <dbReference type="PROSITE" id="PS50262"/>
    </source>
</evidence>
<keyword evidence="3" id="KW-1003">Cell membrane</keyword>
<evidence type="ECO:0000256" key="12">
    <source>
        <dbReference type="RuleBase" id="RU000688"/>
    </source>
</evidence>
<comment type="similarity">
    <text evidence="2 12">Belongs to the G-protein coupled receptor 1 family.</text>
</comment>
<feature type="domain" description="G-protein coupled receptors family 1 profile" evidence="15">
    <location>
        <begin position="1"/>
        <end position="253"/>
    </location>
</feature>
<feature type="region of interest" description="Disordered" evidence="13">
    <location>
        <begin position="316"/>
        <end position="349"/>
    </location>
</feature>
<keyword evidence="10" id="KW-0325">Glycoprotein</keyword>
<dbReference type="PANTHER" id="PTHR24243:SF107">
    <property type="entry name" value="NEUROPEPTIDES CAPA RECEPTOR"/>
    <property type="match status" value="1"/>
</dbReference>
<organism evidence="16 17">
    <name type="scientific">Polyplax serrata</name>
    <name type="common">Common mouse louse</name>
    <dbReference type="NCBI Taxonomy" id="468196"/>
    <lineage>
        <taxon>Eukaryota</taxon>
        <taxon>Metazoa</taxon>
        <taxon>Ecdysozoa</taxon>
        <taxon>Arthropoda</taxon>
        <taxon>Hexapoda</taxon>
        <taxon>Insecta</taxon>
        <taxon>Pterygota</taxon>
        <taxon>Neoptera</taxon>
        <taxon>Paraneoptera</taxon>
        <taxon>Psocodea</taxon>
        <taxon>Troctomorpha</taxon>
        <taxon>Phthiraptera</taxon>
        <taxon>Anoplura</taxon>
        <taxon>Polyplacidae</taxon>
        <taxon>Polyplax</taxon>
    </lineage>
</organism>
<dbReference type="Gene3D" id="1.20.1070.10">
    <property type="entry name" value="Rhodopsin 7-helix transmembrane proteins"/>
    <property type="match status" value="1"/>
</dbReference>
<feature type="transmembrane region" description="Helical" evidence="14">
    <location>
        <begin position="138"/>
        <end position="159"/>
    </location>
</feature>
<feature type="transmembrane region" description="Helical" evidence="14">
    <location>
        <begin position="85"/>
        <end position="109"/>
    </location>
</feature>
<name>A0AAN8NSP0_POLSC</name>
<dbReference type="PROSITE" id="PS00237">
    <property type="entry name" value="G_PROTEIN_RECEP_F1_1"/>
    <property type="match status" value="1"/>
</dbReference>
<evidence type="ECO:0000256" key="9">
    <source>
        <dbReference type="ARBA" id="ARBA00023170"/>
    </source>
</evidence>
<evidence type="ECO:0000256" key="8">
    <source>
        <dbReference type="ARBA" id="ARBA00023157"/>
    </source>
</evidence>
<evidence type="ECO:0000256" key="7">
    <source>
        <dbReference type="ARBA" id="ARBA00023136"/>
    </source>
</evidence>
<dbReference type="AlphaFoldDB" id="A0AAN8NSP0"/>
<feature type="transmembrane region" description="Helical" evidence="14">
    <location>
        <begin position="233"/>
        <end position="256"/>
    </location>
</feature>
<dbReference type="EMBL" id="JAWJWE010000037">
    <property type="protein sequence ID" value="KAK6625848.1"/>
    <property type="molecule type" value="Genomic_DNA"/>
</dbReference>
<dbReference type="SUPFAM" id="SSF81321">
    <property type="entry name" value="Family A G protein-coupled receptor-like"/>
    <property type="match status" value="1"/>
</dbReference>
<evidence type="ECO:0000313" key="17">
    <source>
        <dbReference type="Proteomes" id="UP001372834"/>
    </source>
</evidence>